<evidence type="ECO:0000256" key="2">
    <source>
        <dbReference type="ARBA" id="ARBA00022801"/>
    </source>
</evidence>
<dbReference type="CDD" id="cd18808">
    <property type="entry name" value="SF1_C_Upf1"/>
    <property type="match status" value="1"/>
</dbReference>
<protein>
    <recommendedName>
        <fullName evidence="9">AAA+ ATPase domain-containing protein</fullName>
    </recommendedName>
</protein>
<gene>
    <name evidence="7" type="ORF">SAMN05216404_11530</name>
</gene>
<reference evidence="7 8" key="1">
    <citation type="submission" date="2016-10" db="EMBL/GenBank/DDBJ databases">
        <authorList>
            <person name="de Groot N.N."/>
        </authorList>
    </citation>
    <scope>NUCLEOTIDE SEQUENCE [LARGE SCALE GENOMIC DNA]</scope>
    <source>
        <strain evidence="7 8">Nl18</strain>
    </source>
</reference>
<keyword evidence="3" id="KW-0347">Helicase</keyword>
<dbReference type="RefSeq" id="WP_074748720.1">
    <property type="nucleotide sequence ID" value="NZ_FOCT01000015.1"/>
</dbReference>
<dbReference type="Pfam" id="PF13604">
    <property type="entry name" value="AAA_30"/>
    <property type="match status" value="1"/>
</dbReference>
<dbReference type="PANTHER" id="PTHR43788">
    <property type="entry name" value="DNA2/NAM7 HELICASE FAMILY MEMBER"/>
    <property type="match status" value="1"/>
</dbReference>
<organism evidence="7 8">
    <name type="scientific">Nitrosospira multiformis</name>
    <dbReference type="NCBI Taxonomy" id="1231"/>
    <lineage>
        <taxon>Bacteria</taxon>
        <taxon>Pseudomonadati</taxon>
        <taxon>Pseudomonadota</taxon>
        <taxon>Betaproteobacteria</taxon>
        <taxon>Nitrosomonadales</taxon>
        <taxon>Nitrosomonadaceae</taxon>
        <taxon>Nitrosospira</taxon>
    </lineage>
</organism>
<evidence type="ECO:0000256" key="4">
    <source>
        <dbReference type="ARBA" id="ARBA00022840"/>
    </source>
</evidence>
<dbReference type="InterPro" id="IPR027417">
    <property type="entry name" value="P-loop_NTPase"/>
</dbReference>
<dbReference type="Gene3D" id="3.90.320.10">
    <property type="match status" value="1"/>
</dbReference>
<dbReference type="Proteomes" id="UP000183898">
    <property type="component" value="Unassembled WGS sequence"/>
</dbReference>
<dbReference type="Pfam" id="PF13482">
    <property type="entry name" value="RNase_H_2"/>
    <property type="match status" value="1"/>
</dbReference>
<dbReference type="InterPro" id="IPR050534">
    <property type="entry name" value="Coronavir_polyprotein_1ab"/>
</dbReference>
<feature type="domain" description="YprB ribonuclease H-like" evidence="6">
    <location>
        <begin position="322"/>
        <end position="505"/>
    </location>
</feature>
<dbReference type="EMBL" id="FOCT01000015">
    <property type="protein sequence ID" value="SEO24808.1"/>
    <property type="molecule type" value="Genomic_DNA"/>
</dbReference>
<dbReference type="InterPro" id="IPR041679">
    <property type="entry name" value="DNA2/NAM7-like_C"/>
</dbReference>
<evidence type="ECO:0000313" key="8">
    <source>
        <dbReference type="Proteomes" id="UP000183898"/>
    </source>
</evidence>
<evidence type="ECO:0000259" key="5">
    <source>
        <dbReference type="Pfam" id="PF13087"/>
    </source>
</evidence>
<keyword evidence="2" id="KW-0378">Hydrolase</keyword>
<dbReference type="GO" id="GO:0016787">
    <property type="term" value="F:hydrolase activity"/>
    <property type="evidence" value="ECO:0007669"/>
    <property type="project" value="UniProtKB-KW"/>
</dbReference>
<sequence>MRNNGEAIYLSPSDLVGHLSCRHLTQLDLAVTVGTLKKPKNWDPLLEIFRERGRLHEKAFVEHLRQQGYLPVEIPGVDITPSAVHLTKKAMEDGQPIILQGALHHQRWAGRADVLRRVEKPSTLGSWAYEVIDTKLARETKAGAVLQLCVYAHLLQEMQGAVPEYIHVVAPWSDFVPQTFRFADFGAYFRRTKAALEAATEAGAASQFYPDPKEQCEVCRWEAHCDQRRRSDDHLCLVAGITKNQTSELQRNGIATVATLAKMSLPLSWKPQRGATQSYERARDQARIQMESREAGELRFVLLPVIPEAGLCLLPPPSAGDIFLDIEGDSFVGEHGFEYLFGYQFRDENGKLVYVADWAFDRKGEKAIFERFVDFVTARLKDYPDIHIYHYSPYEPGTLKRLMGRYASRENEIDNLLRRKAFVDLYNVIRHTLRAGVESYSIKQLEPLYRFTRQIRLLDANSALVRLQACLELDNAASISDGDKRAVQGYNEDDCSSALALRDWLEEHRTYLIQRGTNVPRPQPGKESAGEELTERQELVKVLVERLTADVPLDSEQRTVEQQARWLLAHILDWHRRESKATWWEYFRLAALTADELVDERAALSKLSLVGVVDTTKTGIPTHRYRFEQQDTDLRGDEELRAVGGNKIGNAVTVSTINRTIDIKKMKATADLHSAAIFAHKIYDDKEQADALFRLGEYVAAHGIEGDGDYEAARALLLRKLPRIEEQPIRHPHETVLDAALRIAGLLEGGIFPIQGPPGTGKTFTGARMICKLVKQGKKVGVTANSHKVIRNLIDKVLEAAKEMSVDLCCIQKAKDREPDTDHLLFAKDNNQLLSAMANGQCQVAGATHFLWSREDAYRVLDVLVVDEAAQMSLANVLAVSQAARTVILLGDPQQLEQPMQGAHPDGTGVSALQHILGCAHTLTPDRGLFLEQTWRLNPEICGFNSELFYDDKLVSKEGCECQKILSEGSITGSGLRYLRVDHTGNKSSSIEEADAIVRLVQTILASKTTWVDRNGKVAPLTLSDILIITPYNAQVFEIQQRLPEARVGTVDKFQGQEAPIAIYSMATSSYADAPRGMEFLYSSNRLNVAISRAQCLAILVASPEIFEAECKTPRQMQLANAFCRYLELATPLEV</sequence>
<accession>A0A1H8N5R6</accession>
<dbReference type="Pfam" id="PF13087">
    <property type="entry name" value="AAA_12"/>
    <property type="match status" value="1"/>
</dbReference>
<dbReference type="InterPro" id="IPR019993">
    <property type="entry name" value="RecB_nuclease_TM0106_put"/>
</dbReference>
<dbReference type="GO" id="GO:0043139">
    <property type="term" value="F:5'-3' DNA helicase activity"/>
    <property type="evidence" value="ECO:0007669"/>
    <property type="project" value="TreeGrafter"/>
</dbReference>
<dbReference type="InterPro" id="IPR038720">
    <property type="entry name" value="YprB_RNase_H-like_dom"/>
</dbReference>
<keyword evidence="4" id="KW-0067">ATP-binding</keyword>
<dbReference type="Gene3D" id="3.40.50.300">
    <property type="entry name" value="P-loop containing nucleotide triphosphate hydrolases"/>
    <property type="match status" value="2"/>
</dbReference>
<evidence type="ECO:0000256" key="3">
    <source>
        <dbReference type="ARBA" id="ARBA00022806"/>
    </source>
</evidence>
<dbReference type="CDD" id="cd17934">
    <property type="entry name" value="DEXXQc_Upf1-like"/>
    <property type="match status" value="1"/>
</dbReference>
<proteinExistence type="predicted"/>
<evidence type="ECO:0000259" key="6">
    <source>
        <dbReference type="Pfam" id="PF13482"/>
    </source>
</evidence>
<evidence type="ECO:0000256" key="1">
    <source>
        <dbReference type="ARBA" id="ARBA00022741"/>
    </source>
</evidence>
<dbReference type="AlphaFoldDB" id="A0A1H8N5R6"/>
<evidence type="ECO:0000313" key="7">
    <source>
        <dbReference type="EMBL" id="SEO24808.1"/>
    </source>
</evidence>
<dbReference type="InterPro" id="IPR011604">
    <property type="entry name" value="PDDEXK-like_dom_sf"/>
</dbReference>
<dbReference type="GO" id="GO:0005524">
    <property type="term" value="F:ATP binding"/>
    <property type="evidence" value="ECO:0007669"/>
    <property type="project" value="UniProtKB-KW"/>
</dbReference>
<evidence type="ECO:0008006" key="9">
    <source>
        <dbReference type="Google" id="ProtNLM"/>
    </source>
</evidence>
<name>A0A1H8N5R6_9PROT</name>
<dbReference type="InterPro" id="IPR047187">
    <property type="entry name" value="SF1_C_Upf1"/>
</dbReference>
<dbReference type="NCBIfam" id="TIGR03491">
    <property type="entry name" value="TM0106 family RecB-like putative nuclease"/>
    <property type="match status" value="1"/>
</dbReference>
<keyword evidence="1" id="KW-0547">Nucleotide-binding</keyword>
<dbReference type="PANTHER" id="PTHR43788:SF8">
    <property type="entry name" value="DNA-BINDING PROTEIN SMUBP-2"/>
    <property type="match status" value="1"/>
</dbReference>
<dbReference type="SUPFAM" id="SSF52540">
    <property type="entry name" value="P-loop containing nucleoside triphosphate hydrolases"/>
    <property type="match status" value="1"/>
</dbReference>
<feature type="domain" description="DNA2/NAM7 helicase-like C-terminal" evidence="5">
    <location>
        <begin position="925"/>
        <end position="1103"/>
    </location>
</feature>